<evidence type="ECO:0000313" key="1">
    <source>
        <dbReference type="EMBL" id="KAJ0098261.1"/>
    </source>
</evidence>
<sequence>MTARRNSVIMERELFSLCEVTKKAALVAAMDSISFTGPEVSRCVGLPKKLKDFPVTGNVLVSTTAKKKTFECEMETGSRKFEETGKELVRKSRRHHSSLIRHHGEFVDEETKELVKPCDPVGVAVIQTIQMKPERLINMSLEEMASDERQCEIRKRNEKVALMEQMAEKISEEKPEFDEVKWLESLW</sequence>
<accession>A0ACC1BH15</accession>
<comment type="caution">
    <text evidence="1">The sequence shown here is derived from an EMBL/GenBank/DDBJ whole genome shotgun (WGS) entry which is preliminary data.</text>
</comment>
<evidence type="ECO:0000313" key="2">
    <source>
        <dbReference type="Proteomes" id="UP001164250"/>
    </source>
</evidence>
<dbReference type="Proteomes" id="UP001164250">
    <property type="component" value="Chromosome 5"/>
</dbReference>
<reference evidence="2" key="1">
    <citation type="journal article" date="2023" name="G3 (Bethesda)">
        <title>Genome assembly and association tests identify interacting loci associated with vigor, precocity, and sex in interspecific pistachio rootstocks.</title>
        <authorList>
            <person name="Palmer W."/>
            <person name="Jacygrad E."/>
            <person name="Sagayaradj S."/>
            <person name="Cavanaugh K."/>
            <person name="Han R."/>
            <person name="Bertier L."/>
            <person name="Beede B."/>
            <person name="Kafkas S."/>
            <person name="Golino D."/>
            <person name="Preece J."/>
            <person name="Michelmore R."/>
        </authorList>
    </citation>
    <scope>NUCLEOTIDE SEQUENCE [LARGE SCALE GENOMIC DNA]</scope>
</reference>
<gene>
    <name evidence="1" type="ORF">Patl1_27780</name>
</gene>
<proteinExistence type="predicted"/>
<organism evidence="1 2">
    <name type="scientific">Pistacia atlantica</name>
    <dbReference type="NCBI Taxonomy" id="434234"/>
    <lineage>
        <taxon>Eukaryota</taxon>
        <taxon>Viridiplantae</taxon>
        <taxon>Streptophyta</taxon>
        <taxon>Embryophyta</taxon>
        <taxon>Tracheophyta</taxon>
        <taxon>Spermatophyta</taxon>
        <taxon>Magnoliopsida</taxon>
        <taxon>eudicotyledons</taxon>
        <taxon>Gunneridae</taxon>
        <taxon>Pentapetalae</taxon>
        <taxon>rosids</taxon>
        <taxon>malvids</taxon>
        <taxon>Sapindales</taxon>
        <taxon>Anacardiaceae</taxon>
        <taxon>Pistacia</taxon>
    </lineage>
</organism>
<dbReference type="EMBL" id="CM047901">
    <property type="protein sequence ID" value="KAJ0098261.1"/>
    <property type="molecule type" value="Genomic_DNA"/>
</dbReference>
<name>A0ACC1BH15_9ROSI</name>
<protein>
    <submittedName>
        <fullName evidence="1">Uncharacterized protein</fullName>
    </submittedName>
</protein>
<keyword evidence="2" id="KW-1185">Reference proteome</keyword>